<keyword evidence="2" id="KW-0378">Hydrolase</keyword>
<sequence>MEQNDDRDILKIIRYHNILISYPHSIIFLQSKINIPIHFVSQGQRVDFQTLRSHLDYYNNSNDNSNSNSNNNEIYRLSIKSNLNQLTSTLGEIRDDRDDGYSVHDYLDSLKLIFDLSNISIETIGDDGVGRLVQQDLEGTIIEKIVKTCHEKVSKDAPNLIELIYKKISKPVEKDLFKVFKEKDAQSAMKTPNKRKSTEPLTPSPKVLEKKLKQEQRSAQKKSLYQKLELEQKSKFSFDHIIDLIESPTPVADIDESHPYYMNPVKRLYPYQQASLAKMIKMENETILVNNPLWTKVSDNDNSYKHLLSNKVKKFENGLMPKVALCSGGILCERMGTGKTVICIALILSTLGSQSKFSDSFIYNSNQLMVDFDTFVQHSIEYPKLLNDNNNNNNNN</sequence>
<dbReference type="PANTHER" id="PTHR45626:SF51">
    <property type="entry name" value="SNF2-RELATED DOMAIN-CONTAINING PROTEIN"/>
    <property type="match status" value="1"/>
</dbReference>
<feature type="non-terminal residue" evidence="5">
    <location>
        <position position="396"/>
    </location>
</feature>
<dbReference type="GO" id="GO:0005524">
    <property type="term" value="F:ATP binding"/>
    <property type="evidence" value="ECO:0007669"/>
    <property type="project" value="UniProtKB-KW"/>
</dbReference>
<proteinExistence type="predicted"/>
<evidence type="ECO:0000256" key="3">
    <source>
        <dbReference type="ARBA" id="ARBA00022840"/>
    </source>
</evidence>
<dbReference type="SUPFAM" id="SSF52540">
    <property type="entry name" value="P-loop containing nucleoside triphosphate hydrolases"/>
    <property type="match status" value="1"/>
</dbReference>
<dbReference type="EMBL" id="AJWJ01000310">
    <property type="protein sequence ID" value="KAF2072098.1"/>
    <property type="molecule type" value="Genomic_DNA"/>
</dbReference>
<dbReference type="Proteomes" id="UP000695562">
    <property type="component" value="Unassembled WGS sequence"/>
</dbReference>
<accession>A0A8J4PR45</accession>
<keyword evidence="1" id="KW-0547">Nucleotide-binding</keyword>
<dbReference type="GO" id="GO:0008094">
    <property type="term" value="F:ATP-dependent activity, acting on DNA"/>
    <property type="evidence" value="ECO:0007669"/>
    <property type="project" value="TreeGrafter"/>
</dbReference>
<dbReference type="InterPro" id="IPR027417">
    <property type="entry name" value="P-loop_NTPase"/>
</dbReference>
<name>A0A8J4PR45_9MYCE</name>
<dbReference type="InterPro" id="IPR050628">
    <property type="entry name" value="SNF2_RAD54_helicase_TF"/>
</dbReference>
<feature type="region of interest" description="Disordered" evidence="4">
    <location>
        <begin position="187"/>
        <end position="213"/>
    </location>
</feature>
<keyword evidence="6" id="KW-1185">Reference proteome</keyword>
<evidence type="ECO:0000313" key="6">
    <source>
        <dbReference type="Proteomes" id="UP000695562"/>
    </source>
</evidence>
<evidence type="ECO:0000256" key="4">
    <source>
        <dbReference type="SAM" id="MobiDB-lite"/>
    </source>
</evidence>
<dbReference type="OrthoDB" id="2801544at2759"/>
<keyword evidence="3" id="KW-0067">ATP-binding</keyword>
<dbReference type="GO" id="GO:0005634">
    <property type="term" value="C:nucleus"/>
    <property type="evidence" value="ECO:0007669"/>
    <property type="project" value="TreeGrafter"/>
</dbReference>
<evidence type="ECO:0008006" key="7">
    <source>
        <dbReference type="Google" id="ProtNLM"/>
    </source>
</evidence>
<organism evidence="5 6">
    <name type="scientific">Polysphondylium violaceum</name>
    <dbReference type="NCBI Taxonomy" id="133409"/>
    <lineage>
        <taxon>Eukaryota</taxon>
        <taxon>Amoebozoa</taxon>
        <taxon>Evosea</taxon>
        <taxon>Eumycetozoa</taxon>
        <taxon>Dictyostelia</taxon>
        <taxon>Dictyosteliales</taxon>
        <taxon>Dictyosteliaceae</taxon>
        <taxon>Polysphondylium</taxon>
    </lineage>
</organism>
<dbReference type="PANTHER" id="PTHR45626">
    <property type="entry name" value="TRANSCRIPTION TERMINATION FACTOR 2-RELATED"/>
    <property type="match status" value="1"/>
</dbReference>
<evidence type="ECO:0000256" key="1">
    <source>
        <dbReference type="ARBA" id="ARBA00022741"/>
    </source>
</evidence>
<dbReference type="AlphaFoldDB" id="A0A8J4PR45"/>
<evidence type="ECO:0000256" key="2">
    <source>
        <dbReference type="ARBA" id="ARBA00022801"/>
    </source>
</evidence>
<dbReference type="GO" id="GO:0016787">
    <property type="term" value="F:hydrolase activity"/>
    <property type="evidence" value="ECO:0007669"/>
    <property type="project" value="UniProtKB-KW"/>
</dbReference>
<comment type="caution">
    <text evidence="5">The sequence shown here is derived from an EMBL/GenBank/DDBJ whole genome shotgun (WGS) entry which is preliminary data.</text>
</comment>
<protein>
    <recommendedName>
        <fullName evidence="7">SNF2 N-terminal domain-containing protein</fullName>
    </recommendedName>
</protein>
<reference evidence="5" key="1">
    <citation type="submission" date="2020-01" db="EMBL/GenBank/DDBJ databases">
        <title>Development of genomics and gene disruption for Polysphondylium violaceum indicates a role for the polyketide synthase stlB in stalk morphogenesis.</title>
        <authorList>
            <person name="Narita B."/>
            <person name="Kawabe Y."/>
            <person name="Kin K."/>
            <person name="Saito T."/>
            <person name="Gibbs R."/>
            <person name="Kuspa A."/>
            <person name="Muzny D."/>
            <person name="Queller D."/>
            <person name="Richards S."/>
            <person name="Strassman J."/>
            <person name="Sucgang R."/>
            <person name="Worley K."/>
            <person name="Schaap P."/>
        </authorList>
    </citation>
    <scope>NUCLEOTIDE SEQUENCE</scope>
    <source>
        <strain evidence="5">QSvi11</strain>
    </source>
</reference>
<dbReference type="GO" id="GO:0006281">
    <property type="term" value="P:DNA repair"/>
    <property type="evidence" value="ECO:0007669"/>
    <property type="project" value="TreeGrafter"/>
</dbReference>
<gene>
    <name evidence="5" type="ORF">CYY_006572</name>
</gene>
<evidence type="ECO:0000313" key="5">
    <source>
        <dbReference type="EMBL" id="KAF2072098.1"/>
    </source>
</evidence>